<dbReference type="OrthoDB" id="4525115at2759"/>
<feature type="compositionally biased region" description="Low complexity" evidence="1">
    <location>
        <begin position="223"/>
        <end position="260"/>
    </location>
</feature>
<proteinExistence type="predicted"/>
<comment type="caution">
    <text evidence="2">The sequence shown here is derived from an EMBL/GenBank/DDBJ whole genome shotgun (WGS) entry which is preliminary data.</text>
</comment>
<accession>A0A8H5TIW3</accession>
<dbReference type="EMBL" id="JAAGWQ010000077">
    <property type="protein sequence ID" value="KAF5670318.1"/>
    <property type="molecule type" value="Genomic_DNA"/>
</dbReference>
<organism evidence="2 3">
    <name type="scientific">Fusarium heterosporum</name>
    <dbReference type="NCBI Taxonomy" id="42747"/>
    <lineage>
        <taxon>Eukaryota</taxon>
        <taxon>Fungi</taxon>
        <taxon>Dikarya</taxon>
        <taxon>Ascomycota</taxon>
        <taxon>Pezizomycotina</taxon>
        <taxon>Sordariomycetes</taxon>
        <taxon>Hypocreomycetidae</taxon>
        <taxon>Hypocreales</taxon>
        <taxon>Nectriaceae</taxon>
        <taxon>Fusarium</taxon>
        <taxon>Fusarium heterosporum species complex</taxon>
    </lineage>
</organism>
<dbReference type="AlphaFoldDB" id="A0A8H5TIW3"/>
<evidence type="ECO:0008006" key="4">
    <source>
        <dbReference type="Google" id="ProtNLM"/>
    </source>
</evidence>
<feature type="compositionally biased region" description="Polar residues" evidence="1">
    <location>
        <begin position="293"/>
        <end position="304"/>
    </location>
</feature>
<feature type="compositionally biased region" description="Pro residues" evidence="1">
    <location>
        <begin position="122"/>
        <end position="134"/>
    </location>
</feature>
<evidence type="ECO:0000313" key="2">
    <source>
        <dbReference type="EMBL" id="KAF5670318.1"/>
    </source>
</evidence>
<name>A0A8H5TIW3_FUSHE</name>
<feature type="compositionally biased region" description="Basic and acidic residues" evidence="1">
    <location>
        <begin position="279"/>
        <end position="291"/>
    </location>
</feature>
<feature type="region of interest" description="Disordered" evidence="1">
    <location>
        <begin position="324"/>
        <end position="365"/>
    </location>
</feature>
<dbReference type="Proteomes" id="UP000567885">
    <property type="component" value="Unassembled WGS sequence"/>
</dbReference>
<evidence type="ECO:0000313" key="3">
    <source>
        <dbReference type="Proteomes" id="UP000567885"/>
    </source>
</evidence>
<protein>
    <recommendedName>
        <fullName evidence="4">Myb-like domain-containing protein</fullName>
    </recommendedName>
</protein>
<gene>
    <name evidence="2" type="ORF">FHETE_4563</name>
</gene>
<reference evidence="2 3" key="1">
    <citation type="submission" date="2020-05" db="EMBL/GenBank/DDBJ databases">
        <title>Identification and distribution of gene clusters putatively required for synthesis of sphingolipid metabolism inhibitors in phylogenetically diverse species of the filamentous fungus Fusarium.</title>
        <authorList>
            <person name="Kim H.-S."/>
            <person name="Busman M."/>
            <person name="Brown D.W."/>
            <person name="Divon H."/>
            <person name="Uhlig S."/>
            <person name="Proctor R.H."/>
        </authorList>
    </citation>
    <scope>NUCLEOTIDE SEQUENCE [LARGE SCALE GENOMIC DNA]</scope>
    <source>
        <strain evidence="2 3">NRRL 20693</strain>
    </source>
</reference>
<feature type="region of interest" description="Disordered" evidence="1">
    <location>
        <begin position="59"/>
        <end position="304"/>
    </location>
</feature>
<evidence type="ECO:0000256" key="1">
    <source>
        <dbReference type="SAM" id="MobiDB-lite"/>
    </source>
</evidence>
<feature type="compositionally biased region" description="Acidic residues" evidence="1">
    <location>
        <begin position="324"/>
        <end position="344"/>
    </location>
</feature>
<keyword evidence="3" id="KW-1185">Reference proteome</keyword>
<feature type="compositionally biased region" description="Polar residues" evidence="1">
    <location>
        <begin position="205"/>
        <end position="221"/>
    </location>
</feature>
<sequence length="609" mass="66767">MNSKNWNDRADKDLFFTILSVKNIGVISGSEWTTIGNHMRSLGYGFTNEGCRQHFQGLRRAQNKTETSGPNGEPVRRHDPTMNPITRRPGPGRGRPRKQPPVPMTGDPGEAVPSSPLAPGQVPEPPNSAPPFPHPHPHPHLHPQAASSYAIPSGTHQPVPAIPDQDVGRPANISPAPPAQQVPTPNDTVSTQAHVTYPSPPVTTDLPQSSAQIHPLQNEQLGQPDQQTRPEQQIQPEQQPQPNYTPEPAQQAQPEQQSEPITQHQPVHEGHLEYQSPDLQHEPLREIREATDASATSQPPPIEQNNEAHASIASEPLQQVSEDIDADGDAEGDDEGDAEADIHDDEPSAKRPRLSSPEPSKDGNMDDEAVLALAAHNGASDFASEICLTVRLPLSNLAPSLLNNIITSPSGSTSTLATPRLLYQTTQQLIIMPGKSSDWDNAEFLMDLTVALYTGAQVNKGLTPAIKESIEEYLKTRGYSTSFDAIRALTAYFPSSIAPSFQSYLHLNLISPLTQPHRIITPTLPLRSLSFSCPSTSIVHLRIMAKRQVMVWDSNVHEDILICLFQHIKPTSEDWSNVMRDLQEKGYTFTEGALRYGPLHCFVLRLLPA</sequence>
<feature type="compositionally biased region" description="Polar residues" evidence="1">
    <location>
        <begin position="181"/>
        <end position="194"/>
    </location>
</feature>